<sequence>MGNHKAALTKQVFTFASELYAYGVREVV</sequence>
<gene>
    <name evidence="1" type="ORF">LB359_13840</name>
</gene>
<dbReference type="EMBL" id="JAIUEN010000154">
    <property type="protein sequence ID" value="MCE3363389.1"/>
    <property type="molecule type" value="Genomic_DNA"/>
</dbReference>
<comment type="caution">
    <text evidence="1">The sequence shown here is derived from an EMBL/GenBank/DDBJ whole genome shotgun (WGS) entry which is preliminary data.</text>
</comment>
<dbReference type="Proteomes" id="UP001200271">
    <property type="component" value="Unassembled WGS sequence"/>
</dbReference>
<proteinExistence type="predicted"/>
<dbReference type="AlphaFoldDB" id="A0AAW4YAE6"/>
<evidence type="ECO:0008006" key="3">
    <source>
        <dbReference type="Google" id="ProtNLM"/>
    </source>
</evidence>
<reference evidence="1" key="1">
    <citation type="journal article" date="2021" name="Front Med (Lausanne)">
        <title>The Prevalence and Determinants of Fusidic Acid Resistance Among Methicillin-Resistant Staphylococcus aureus Clinical Isolates in China.</title>
        <authorList>
            <person name="Zhao H."/>
            <person name="Wang X."/>
            <person name="Wang B."/>
            <person name="Xu Y."/>
            <person name="Rao L."/>
            <person name="Wan B."/>
            <person name="Guo Y."/>
            <person name="Wu X."/>
            <person name="Yu J."/>
            <person name="Chen L."/>
            <person name="Li M."/>
            <person name="Yu F."/>
        </authorList>
    </citation>
    <scope>NUCLEOTIDE SEQUENCE</scope>
    <source>
        <strain evidence="1">NC-4</strain>
    </source>
</reference>
<reference evidence="1" key="2">
    <citation type="submission" date="2023-08" db="EMBL/GenBank/DDBJ databases">
        <authorList>
            <person name="Zhao H."/>
            <person name="Wang X."/>
        </authorList>
    </citation>
    <scope>NUCLEOTIDE SEQUENCE</scope>
    <source>
        <strain evidence="1">NC-4</strain>
    </source>
</reference>
<organism evidence="1 2">
    <name type="scientific">Staphylococcus aureus</name>
    <dbReference type="NCBI Taxonomy" id="1280"/>
    <lineage>
        <taxon>Bacteria</taxon>
        <taxon>Bacillati</taxon>
        <taxon>Bacillota</taxon>
        <taxon>Bacilli</taxon>
        <taxon>Bacillales</taxon>
        <taxon>Staphylococcaceae</taxon>
        <taxon>Staphylococcus</taxon>
    </lineage>
</organism>
<evidence type="ECO:0000313" key="1">
    <source>
        <dbReference type="EMBL" id="MCE3363389.1"/>
    </source>
</evidence>
<protein>
    <recommendedName>
        <fullName evidence="3">TetR/AcrR family transcriptional regulator</fullName>
    </recommendedName>
</protein>
<accession>A0AAW4YAE6</accession>
<evidence type="ECO:0000313" key="2">
    <source>
        <dbReference type="Proteomes" id="UP001200271"/>
    </source>
</evidence>
<feature type="non-terminal residue" evidence="1">
    <location>
        <position position="28"/>
    </location>
</feature>
<name>A0AAW4YAE6_STAAU</name>